<dbReference type="Pfam" id="PF14697">
    <property type="entry name" value="Fer4_21"/>
    <property type="match status" value="1"/>
</dbReference>
<protein>
    <submittedName>
        <fullName evidence="2">Iron-sulfur cluster-binding oxidoreductase</fullName>
    </submittedName>
</protein>
<dbReference type="PROSITE" id="PS51379">
    <property type="entry name" value="4FE4S_FER_2"/>
    <property type="match status" value="2"/>
</dbReference>
<keyword evidence="3" id="KW-1185">Reference proteome</keyword>
<dbReference type="InterPro" id="IPR052911">
    <property type="entry name" value="Corrinoid_activation_enz"/>
</dbReference>
<evidence type="ECO:0000313" key="2">
    <source>
        <dbReference type="EMBL" id="CCO08174.1"/>
    </source>
</evidence>
<dbReference type="Proteomes" id="UP000009315">
    <property type="component" value="Unassembled WGS sequence"/>
</dbReference>
<organism evidence="2 3">
    <name type="scientific">Desulforamulus hydrothermalis Lam5 = DSM 18033</name>
    <dbReference type="NCBI Taxonomy" id="1121428"/>
    <lineage>
        <taxon>Bacteria</taxon>
        <taxon>Bacillati</taxon>
        <taxon>Bacillota</taxon>
        <taxon>Clostridia</taxon>
        <taxon>Eubacteriales</taxon>
        <taxon>Peptococcaceae</taxon>
        <taxon>Desulforamulus</taxon>
    </lineage>
</organism>
<dbReference type="PANTHER" id="PTHR42895">
    <property type="entry name" value="IRON-SULFUR CLUSTER-BINDING PROTEIN-RELATED"/>
    <property type="match status" value="1"/>
</dbReference>
<dbReference type="STRING" id="1121428.DESHY_20043"/>
<dbReference type="Gene3D" id="3.30.70.20">
    <property type="match status" value="1"/>
</dbReference>
<name>K8DZ00_9FIRM</name>
<reference evidence="2 3" key="1">
    <citation type="journal article" date="2013" name="Genome Announc.">
        <title>Genome Sequence of the Sulfate-Reducing Bacterium Desulfotomaculum hydrothermale Lam5(T).</title>
        <authorList>
            <person name="Amin O."/>
            <person name="Fardeau M.L."/>
            <person name="Valette O."/>
            <person name="Hirschler-Rea A."/>
            <person name="Barbe V."/>
            <person name="Medigue C."/>
            <person name="Vacherie B."/>
            <person name="Ollivier B."/>
            <person name="Bertin P.N."/>
            <person name="Dolla A."/>
        </authorList>
    </citation>
    <scope>NUCLEOTIDE SEQUENCE [LARGE SCALE GENOMIC DNA]</scope>
    <source>
        <strain evidence="3">Lam5 / DSM 18033</strain>
    </source>
</reference>
<evidence type="ECO:0000313" key="3">
    <source>
        <dbReference type="Proteomes" id="UP000009315"/>
    </source>
</evidence>
<dbReference type="SUPFAM" id="SSF54862">
    <property type="entry name" value="4Fe-4S ferredoxins"/>
    <property type="match status" value="1"/>
</dbReference>
<dbReference type="eggNOG" id="COG1145">
    <property type="taxonomic scope" value="Bacteria"/>
</dbReference>
<feature type="domain" description="4Fe-4S ferredoxin-type" evidence="1">
    <location>
        <begin position="4"/>
        <end position="33"/>
    </location>
</feature>
<proteinExistence type="predicted"/>
<dbReference type="InterPro" id="IPR017896">
    <property type="entry name" value="4Fe4S_Fe-S-bd"/>
</dbReference>
<accession>K8DZ00</accession>
<dbReference type="RefSeq" id="WP_008411432.1">
    <property type="nucleotide sequence ID" value="NZ_CAOS01000009.1"/>
</dbReference>
<dbReference type="PANTHER" id="PTHR42895:SF1">
    <property type="entry name" value="IRON-SULFUR CLUSTER PROTEIN"/>
    <property type="match status" value="1"/>
</dbReference>
<dbReference type="AlphaFoldDB" id="K8DZ00"/>
<sequence>MKRKIIQIDQDKCIGCGLCANACMQGAIQVIDGKATLVSEDYCDGLGMCLPQCPVDAIRLVEKEAAAFNPARSNIKLKAAAASTGHTCGCPSAQARVINHTAAEEPAARDSQPSRLRQWPIQLHLLNPAAPYFQNANLLLCADCVMAAYGDFQEKLLKNRTLAIACPKLDNTQGYVEKLARIFSLHEIKTIVVARMEVPCCGGLTGILKQALQLSGKDIPVREVVITVDGQVK</sequence>
<feature type="domain" description="4Fe-4S ferredoxin-type" evidence="1">
    <location>
        <begin position="34"/>
        <end position="63"/>
    </location>
</feature>
<gene>
    <name evidence="2" type="ORF">DESHY_20043</name>
</gene>
<dbReference type="EMBL" id="CAOS01000009">
    <property type="protein sequence ID" value="CCO08174.1"/>
    <property type="molecule type" value="Genomic_DNA"/>
</dbReference>
<dbReference type="OrthoDB" id="9795268at2"/>
<comment type="caution">
    <text evidence="2">The sequence shown here is derived from an EMBL/GenBank/DDBJ whole genome shotgun (WGS) entry which is preliminary data.</text>
</comment>
<evidence type="ECO:0000259" key="1">
    <source>
        <dbReference type="PROSITE" id="PS51379"/>
    </source>
</evidence>